<evidence type="ECO:0000256" key="1">
    <source>
        <dbReference type="ARBA" id="ARBA00008164"/>
    </source>
</evidence>
<proteinExistence type="inferred from homology"/>
<feature type="domain" description="Band 7" evidence="3">
    <location>
        <begin position="111"/>
        <end position="272"/>
    </location>
</feature>
<dbReference type="AlphaFoldDB" id="A0A0K2V981"/>
<dbReference type="InterPro" id="IPR001107">
    <property type="entry name" value="Band_7"/>
</dbReference>
<dbReference type="OMA" id="AMHFLSH"/>
<dbReference type="Pfam" id="PF01145">
    <property type="entry name" value="Band_7"/>
    <property type="match status" value="1"/>
</dbReference>
<dbReference type="Gene3D" id="3.30.479.30">
    <property type="entry name" value="Band 7 domain"/>
    <property type="match status" value="1"/>
</dbReference>
<sequence length="500" mass="54547">MSSSHHSIKYSRLSSVPDEYNSEPAFNFKSAFTFDDPNCANPKGKYDSINSYSSNWRYSDGNGGTVMLNMGHVTTRDAGIQPDRWLVFASMVLTFLSYVFFILTAPVSYWILVKKMGENDRIVIFRLGKMLGVKGPGRVIVFPWMDRTKKVDVRASAFAVPPQQFITADGGIVEMGAEIQYTIVDVVTMISEVADHQEILRSLGKTLLIKTLVKKTVQQLERDKRIPAGEIQDDVNDQVRKWGIDIQAVTLSEPKILKSPDNGSSTAMGSILKGLGMKGESKYPTPEEFVRASHGLETPEGNTQIMGGGMLAPSQPQQPQFSNMSMLQMLSSGAMPQGVNHVQLGPGIVQPQGLPESISGGGMTLGYVGPDKPSSDAPMLCNWGKCLDIILQTEFGSTMEQDACGLYELEISETESGTDKYWLEINPTSKVIKTTNDSGKSPDVSVSLSSPDLSSILEGTLAPLQAYLTGRISASGDVRKLMLFDKLSKRGHKTGAMFSI</sequence>
<dbReference type="Gene3D" id="3.30.1050.10">
    <property type="entry name" value="SCP2 sterol-binding domain"/>
    <property type="match status" value="1"/>
</dbReference>
<dbReference type="InterPro" id="IPR003033">
    <property type="entry name" value="SCP2_sterol-bd_dom"/>
</dbReference>
<organism evidence="4">
    <name type="scientific">Lepeophtheirus salmonis</name>
    <name type="common">Salmon louse</name>
    <name type="synonym">Caligus salmonis</name>
    <dbReference type="NCBI Taxonomy" id="72036"/>
    <lineage>
        <taxon>Eukaryota</taxon>
        <taxon>Metazoa</taxon>
        <taxon>Ecdysozoa</taxon>
        <taxon>Arthropoda</taxon>
        <taxon>Crustacea</taxon>
        <taxon>Multicrustacea</taxon>
        <taxon>Hexanauplia</taxon>
        <taxon>Copepoda</taxon>
        <taxon>Siphonostomatoida</taxon>
        <taxon>Caligidae</taxon>
        <taxon>Lepeophtheirus</taxon>
    </lineage>
</organism>
<dbReference type="InterPro" id="IPR001972">
    <property type="entry name" value="Stomatin_HflK_fam"/>
</dbReference>
<dbReference type="SUPFAM" id="SSF55718">
    <property type="entry name" value="SCP-like"/>
    <property type="match status" value="1"/>
</dbReference>
<reference evidence="4" key="1">
    <citation type="submission" date="2014-05" db="EMBL/GenBank/DDBJ databases">
        <authorList>
            <person name="Chronopoulou M."/>
        </authorList>
    </citation>
    <scope>NUCLEOTIDE SEQUENCE</scope>
    <source>
        <tissue evidence="4">Whole organism</tissue>
    </source>
</reference>
<dbReference type="SUPFAM" id="SSF117892">
    <property type="entry name" value="Band 7/SPFH domain"/>
    <property type="match status" value="1"/>
</dbReference>
<dbReference type="SMART" id="SM00244">
    <property type="entry name" value="PHB"/>
    <property type="match status" value="1"/>
</dbReference>
<evidence type="ECO:0000259" key="3">
    <source>
        <dbReference type="SMART" id="SM00244"/>
    </source>
</evidence>
<feature type="transmembrane region" description="Helical" evidence="2">
    <location>
        <begin position="85"/>
        <end position="112"/>
    </location>
</feature>
<dbReference type="PRINTS" id="PR00721">
    <property type="entry name" value="STOMATIN"/>
</dbReference>
<dbReference type="InterPro" id="IPR036527">
    <property type="entry name" value="SCP2_sterol-bd_dom_sf"/>
</dbReference>
<evidence type="ECO:0000256" key="2">
    <source>
        <dbReference type="SAM" id="Phobius"/>
    </source>
</evidence>
<comment type="similarity">
    <text evidence="1">Belongs to the band 7/mec-2 family.</text>
</comment>
<accession>A0A0K2V981</accession>
<protein>
    <submittedName>
        <fullName evidence="4">Stomatinlike protein 1like [Aplysia californica]</fullName>
    </submittedName>
</protein>
<keyword evidence="2" id="KW-1133">Transmembrane helix</keyword>
<name>A0A0K2V981_LEPSM</name>
<keyword evidence="2" id="KW-0812">Transmembrane</keyword>
<dbReference type="PANTHER" id="PTHR10264">
    <property type="entry name" value="BAND 7 PROTEIN-RELATED"/>
    <property type="match status" value="1"/>
</dbReference>
<dbReference type="OrthoDB" id="2105077at2759"/>
<dbReference type="GO" id="GO:0005886">
    <property type="term" value="C:plasma membrane"/>
    <property type="evidence" value="ECO:0007669"/>
    <property type="project" value="InterPro"/>
</dbReference>
<dbReference type="Pfam" id="PF02036">
    <property type="entry name" value="SCP2"/>
    <property type="match status" value="1"/>
</dbReference>
<dbReference type="EMBL" id="HACA01029747">
    <property type="protein sequence ID" value="CDW47108.1"/>
    <property type="molecule type" value="Transcribed_RNA"/>
</dbReference>
<dbReference type="InterPro" id="IPR036013">
    <property type="entry name" value="Band_7/SPFH_dom_sf"/>
</dbReference>
<dbReference type="PANTHER" id="PTHR10264:SF130">
    <property type="entry name" value="STOMATIN-LIKE PROTEIN 1"/>
    <property type="match status" value="1"/>
</dbReference>
<keyword evidence="2" id="KW-0472">Membrane</keyword>
<dbReference type="InterPro" id="IPR043202">
    <property type="entry name" value="Band-7_stomatin-like"/>
</dbReference>
<evidence type="ECO:0000313" key="4">
    <source>
        <dbReference type="EMBL" id="CDW47108.1"/>
    </source>
</evidence>